<dbReference type="AlphaFoldDB" id="J9GWW4"/>
<name>J9GWW4_9ZZZZ</name>
<proteinExistence type="predicted"/>
<accession>J9GWW4</accession>
<protein>
    <submittedName>
        <fullName evidence="1">Uncharacterized protein</fullName>
    </submittedName>
</protein>
<comment type="caution">
    <text evidence="1">The sequence shown here is derived from an EMBL/GenBank/DDBJ whole genome shotgun (WGS) entry which is preliminary data.</text>
</comment>
<reference evidence="1" key="1">
    <citation type="journal article" date="2012" name="PLoS ONE">
        <title>Gene sets for utilization of primary and secondary nutrition supplies in the distal gut of endangered iberian lynx.</title>
        <authorList>
            <person name="Alcaide M."/>
            <person name="Messina E."/>
            <person name="Richter M."/>
            <person name="Bargiela R."/>
            <person name="Peplies J."/>
            <person name="Huws S.A."/>
            <person name="Newbold C.J."/>
            <person name="Golyshin P.N."/>
            <person name="Simon M.A."/>
            <person name="Lopez G."/>
            <person name="Yakimov M.M."/>
            <person name="Ferrer M."/>
        </authorList>
    </citation>
    <scope>NUCLEOTIDE SEQUENCE</scope>
</reference>
<gene>
    <name evidence="1" type="ORF">EVA_04372</name>
</gene>
<dbReference type="EMBL" id="AMCI01000863">
    <property type="protein sequence ID" value="EJX07518.1"/>
    <property type="molecule type" value="Genomic_DNA"/>
</dbReference>
<evidence type="ECO:0000313" key="1">
    <source>
        <dbReference type="EMBL" id="EJX07518.1"/>
    </source>
</evidence>
<sequence length="40" mass="4374">MIDALGNKTEIRYGEKNQPIGIKINGRKNCAGNTMPKEGL</sequence>
<organism evidence="1">
    <name type="scientific">gut metagenome</name>
    <dbReference type="NCBI Taxonomy" id="749906"/>
    <lineage>
        <taxon>unclassified sequences</taxon>
        <taxon>metagenomes</taxon>
        <taxon>organismal metagenomes</taxon>
    </lineage>
</organism>